<keyword evidence="1" id="KW-0812">Transmembrane</keyword>
<sequence>MNAPMYSDRTRKSRDKKAFGKAVWFSGVVVVAAGITLITSVMWMGQYSISLDVDEALCGRHGTPMIALASPAVLLIGGIVAFVQTYRSWKRRESWWIWQGAGWFLLLLMVVNLMLAGRMMTT</sequence>
<comment type="caution">
    <text evidence="2">The sequence shown here is derived from an EMBL/GenBank/DDBJ whole genome shotgun (WGS) entry which is preliminary data.</text>
</comment>
<name>A0A1S1M3X8_MYCCH</name>
<gene>
    <name evidence="2" type="ORF">BKG84_20645</name>
</gene>
<accession>A0A1S1M3X8</accession>
<proteinExistence type="predicted"/>
<organism evidence="2 3">
    <name type="scientific">Mycobacteroides chelonae</name>
    <name type="common">Mycobacterium chelonae</name>
    <dbReference type="NCBI Taxonomy" id="1774"/>
    <lineage>
        <taxon>Bacteria</taxon>
        <taxon>Bacillati</taxon>
        <taxon>Actinomycetota</taxon>
        <taxon>Actinomycetes</taxon>
        <taxon>Mycobacteriales</taxon>
        <taxon>Mycobacteriaceae</taxon>
        <taxon>Mycobacteroides</taxon>
    </lineage>
</organism>
<keyword evidence="1" id="KW-1133">Transmembrane helix</keyword>
<dbReference type="AlphaFoldDB" id="A0A1S1M3X8"/>
<dbReference type="RefSeq" id="WP_070952493.1">
    <property type="nucleotide sequence ID" value="NZ_CP050145.1"/>
</dbReference>
<dbReference type="EMBL" id="MLIS01000002">
    <property type="protein sequence ID" value="OHU76595.1"/>
    <property type="molecule type" value="Genomic_DNA"/>
</dbReference>
<evidence type="ECO:0008006" key="4">
    <source>
        <dbReference type="Google" id="ProtNLM"/>
    </source>
</evidence>
<evidence type="ECO:0000313" key="2">
    <source>
        <dbReference type="EMBL" id="OHU76595.1"/>
    </source>
</evidence>
<dbReference type="Proteomes" id="UP000179441">
    <property type="component" value="Unassembled WGS sequence"/>
</dbReference>
<feature type="transmembrane region" description="Helical" evidence="1">
    <location>
        <begin position="65"/>
        <end position="83"/>
    </location>
</feature>
<keyword evidence="1" id="KW-0472">Membrane</keyword>
<reference evidence="2 3" key="1">
    <citation type="submission" date="2016-10" db="EMBL/GenBank/DDBJ databases">
        <title>Evaluation of Human, Veterinary and Environmental Mycobacterium chelonae Isolates by Core Genome Phylogenomic Analysis, Targeted Gene Comparison, and Anti-microbial Susceptibility Patterns: A Tale of Mistaken Identities.</title>
        <authorList>
            <person name="Fogelson S.B."/>
            <person name="Camus A.C."/>
            <person name="Lorenz W."/>
            <person name="Vasireddy R."/>
            <person name="Vasireddy S."/>
            <person name="Smith T."/>
            <person name="Brown-Elliott B.A."/>
            <person name="Wallace R.J.Jr."/>
            <person name="Hasan N.A."/>
            <person name="Reischl U."/>
            <person name="Sanchez S."/>
        </authorList>
    </citation>
    <scope>NUCLEOTIDE SEQUENCE [LARGE SCALE GENOMIC DNA]</scope>
    <source>
        <strain evidence="2 3">15518</strain>
    </source>
</reference>
<keyword evidence="3" id="KW-1185">Reference proteome</keyword>
<protein>
    <recommendedName>
        <fullName evidence="4">Transmembrane protein</fullName>
    </recommendedName>
</protein>
<evidence type="ECO:0000256" key="1">
    <source>
        <dbReference type="SAM" id="Phobius"/>
    </source>
</evidence>
<feature type="transmembrane region" description="Helical" evidence="1">
    <location>
        <begin position="95"/>
        <end position="116"/>
    </location>
</feature>
<evidence type="ECO:0000313" key="3">
    <source>
        <dbReference type="Proteomes" id="UP000179441"/>
    </source>
</evidence>
<feature type="transmembrane region" description="Helical" evidence="1">
    <location>
        <begin position="21"/>
        <end position="45"/>
    </location>
</feature>